<dbReference type="GO" id="GO:0005615">
    <property type="term" value="C:extracellular space"/>
    <property type="evidence" value="ECO:0007669"/>
    <property type="project" value="TreeGrafter"/>
</dbReference>
<proteinExistence type="predicted"/>
<dbReference type="InterPro" id="IPR038804">
    <property type="entry name" value="RGF3"/>
</dbReference>
<dbReference type="GO" id="GO:0008083">
    <property type="term" value="F:growth factor activity"/>
    <property type="evidence" value="ECO:0007669"/>
    <property type="project" value="InterPro"/>
</dbReference>
<protein>
    <submittedName>
        <fullName evidence="3">Uncharacterized protein</fullName>
    </submittedName>
</protein>
<dbReference type="OrthoDB" id="994020at2759"/>
<dbReference type="GO" id="GO:0010628">
    <property type="term" value="P:positive regulation of gene expression"/>
    <property type="evidence" value="ECO:0007669"/>
    <property type="project" value="TreeGrafter"/>
</dbReference>
<sequence>MVSIRLTSFVFLLLLLHARHSIALTHQEPIMDDKNGGGLAVVAGVSPSNFEKEIYNGVPAMADNDVGKPRIGGRKMRLKRLMGMVEEEGIEGRDSKTSGEPVVNGKSHRMNKGISEIESKVRHTSSSTRGRGLKVKMSGFIAFNADYHVPKPHPPKNN</sequence>
<feature type="region of interest" description="Disordered" evidence="1">
    <location>
        <begin position="88"/>
        <end position="107"/>
    </location>
</feature>
<feature type="chain" id="PRO_5035477757" evidence="2">
    <location>
        <begin position="24"/>
        <end position="158"/>
    </location>
</feature>
<keyword evidence="2" id="KW-0732">Signal</keyword>
<organism evidence="3 4">
    <name type="scientific">Rhamnella rubrinervis</name>
    <dbReference type="NCBI Taxonomy" id="2594499"/>
    <lineage>
        <taxon>Eukaryota</taxon>
        <taxon>Viridiplantae</taxon>
        <taxon>Streptophyta</taxon>
        <taxon>Embryophyta</taxon>
        <taxon>Tracheophyta</taxon>
        <taxon>Spermatophyta</taxon>
        <taxon>Magnoliopsida</taxon>
        <taxon>eudicotyledons</taxon>
        <taxon>Gunneridae</taxon>
        <taxon>Pentapetalae</taxon>
        <taxon>rosids</taxon>
        <taxon>fabids</taxon>
        <taxon>Rosales</taxon>
        <taxon>Rhamnaceae</taxon>
        <taxon>rhamnoid group</taxon>
        <taxon>Rhamneae</taxon>
        <taxon>Rhamnella</taxon>
    </lineage>
</organism>
<dbReference type="GO" id="GO:0010082">
    <property type="term" value="P:regulation of root meristem growth"/>
    <property type="evidence" value="ECO:0007669"/>
    <property type="project" value="InterPro"/>
</dbReference>
<accession>A0A8K0GXA6</accession>
<evidence type="ECO:0000256" key="1">
    <source>
        <dbReference type="SAM" id="MobiDB-lite"/>
    </source>
</evidence>
<evidence type="ECO:0000313" key="4">
    <source>
        <dbReference type="Proteomes" id="UP000796880"/>
    </source>
</evidence>
<dbReference type="PANTHER" id="PTHR36313">
    <property type="entry name" value="ROOT MERISTEM GROWTH FACTOR 2"/>
    <property type="match status" value="1"/>
</dbReference>
<name>A0A8K0GXA6_9ROSA</name>
<dbReference type="AlphaFoldDB" id="A0A8K0GXA6"/>
<dbReference type="GO" id="GO:0008284">
    <property type="term" value="P:positive regulation of cell population proliferation"/>
    <property type="evidence" value="ECO:0007669"/>
    <property type="project" value="TreeGrafter"/>
</dbReference>
<reference evidence="3" key="1">
    <citation type="submission" date="2020-03" db="EMBL/GenBank/DDBJ databases">
        <title>A high-quality chromosome-level genome assembly of a woody plant with both climbing and erect habits, Rhamnella rubrinervis.</title>
        <authorList>
            <person name="Lu Z."/>
            <person name="Yang Y."/>
            <person name="Zhu X."/>
            <person name="Sun Y."/>
        </authorList>
    </citation>
    <scope>NUCLEOTIDE SEQUENCE</scope>
    <source>
        <strain evidence="3">BYM</strain>
        <tissue evidence="3">Leaf</tissue>
    </source>
</reference>
<dbReference type="GO" id="GO:0030154">
    <property type="term" value="P:cell differentiation"/>
    <property type="evidence" value="ECO:0007669"/>
    <property type="project" value="TreeGrafter"/>
</dbReference>
<keyword evidence="4" id="KW-1185">Reference proteome</keyword>
<feature type="signal peptide" evidence="2">
    <location>
        <begin position="1"/>
        <end position="23"/>
    </location>
</feature>
<evidence type="ECO:0000256" key="2">
    <source>
        <dbReference type="SAM" id="SignalP"/>
    </source>
</evidence>
<evidence type="ECO:0000313" key="3">
    <source>
        <dbReference type="EMBL" id="KAF3437995.1"/>
    </source>
</evidence>
<dbReference type="EMBL" id="VOIH02000009">
    <property type="protein sequence ID" value="KAF3437995.1"/>
    <property type="molecule type" value="Genomic_DNA"/>
</dbReference>
<gene>
    <name evidence="3" type="ORF">FNV43_RR20751</name>
</gene>
<dbReference type="PANTHER" id="PTHR36313:SF2">
    <property type="match status" value="1"/>
</dbReference>
<dbReference type="Proteomes" id="UP000796880">
    <property type="component" value="Unassembled WGS sequence"/>
</dbReference>
<comment type="caution">
    <text evidence="3">The sequence shown here is derived from an EMBL/GenBank/DDBJ whole genome shotgun (WGS) entry which is preliminary data.</text>
</comment>